<proteinExistence type="predicted"/>
<reference evidence="1" key="2">
    <citation type="journal article" date="2024" name="Antonie Van Leeuwenhoek">
        <title>Roseihalotalea indica gen. nov., sp. nov., a halophilic Bacteroidetes from mesopelagic Southwest Indian Ocean with higher carbohydrate metabolic potential.</title>
        <authorList>
            <person name="Chen B."/>
            <person name="Zhang M."/>
            <person name="Lin D."/>
            <person name="Ye J."/>
            <person name="Tang K."/>
        </authorList>
    </citation>
    <scope>NUCLEOTIDE SEQUENCE</scope>
    <source>
        <strain evidence="1">TK19036</strain>
    </source>
</reference>
<reference evidence="1" key="1">
    <citation type="journal article" date="2023" name="Comput. Struct. Biotechnol. J.">
        <title>Discovery of a novel marine Bacteroidetes with a rich repertoire of carbohydrate-active enzymes.</title>
        <authorList>
            <person name="Chen B."/>
            <person name="Liu G."/>
            <person name="Chen Q."/>
            <person name="Wang H."/>
            <person name="Liu L."/>
            <person name="Tang K."/>
        </authorList>
    </citation>
    <scope>NUCLEOTIDE SEQUENCE</scope>
    <source>
        <strain evidence="1">TK19036</strain>
    </source>
</reference>
<evidence type="ECO:0000313" key="1">
    <source>
        <dbReference type="EMBL" id="WKN35279.1"/>
    </source>
</evidence>
<gene>
    <name evidence="1" type="ORF">K4G66_23145</name>
</gene>
<accession>A0AA49GQ96</accession>
<dbReference type="EMBL" id="CP120682">
    <property type="protein sequence ID" value="WKN35279.1"/>
    <property type="molecule type" value="Genomic_DNA"/>
</dbReference>
<protein>
    <submittedName>
        <fullName evidence="1">Uncharacterized protein</fullName>
    </submittedName>
</protein>
<dbReference type="AlphaFoldDB" id="A0AA49GQ96"/>
<name>A0AA49GQ96_9BACT</name>
<sequence>MFFFLAQEVAAQDIVYFMDNTKVETKVLEVGLDSIKHLPTTKKDTPPVSIPRAFVKYIQYKNGQRYFIDHSKLYLVNGNIVLAYIQKSTDKVVRYQDVYTHQEKTVPLKKVVAIHYDTDEKVNYLDKINLWSGQFMAGKVLQVKEESVIFENVARRNREQTIDIARVRSIEFKNGFEQEFSSTQPNE</sequence>
<organism evidence="1">
    <name type="scientific">Roseihalotalea indica</name>
    <dbReference type="NCBI Taxonomy" id="2867963"/>
    <lineage>
        <taxon>Bacteria</taxon>
        <taxon>Pseudomonadati</taxon>
        <taxon>Bacteroidota</taxon>
        <taxon>Cytophagia</taxon>
        <taxon>Cytophagales</taxon>
        <taxon>Catalimonadaceae</taxon>
        <taxon>Roseihalotalea</taxon>
    </lineage>
</organism>